<feature type="domain" description="Glycosyl transferase family 1" evidence="1">
    <location>
        <begin position="200"/>
        <end position="363"/>
    </location>
</feature>
<dbReference type="PANTHER" id="PTHR12526">
    <property type="entry name" value="GLYCOSYLTRANSFERASE"/>
    <property type="match status" value="1"/>
</dbReference>
<evidence type="ECO:0000259" key="2">
    <source>
        <dbReference type="Pfam" id="PF13439"/>
    </source>
</evidence>
<sequence>MKKILYLITQSELGGAQKYVLDLATALQDDFAIIVAFGEQGAEGDLAKKLKSAKAVYYTIPHLKRRISPLNDLLAAWEIAQLIKRIKPDIIHLNSTKISILGSLAAKILHIFAIRNIRVIYTVHGWVFNEPLPGSLKLFYKFAEKFTAGAKDKIICVSAYDRQTARKEKIAPLEKFVTIHNGLARPDFLPPREARQRLSDRIKTPLAENTRLIGSIGNLYPTKGYEYLLAAAARLAEKDQSLCFVIIGEGPARPELEKIIKAKKLEKIVCLTGRIADAPSLLPAFDLYVCSSVKEGLSYTVMEAMAAGRPIVATAVGGNPELIADGETGDLAPARDGQCLAEKIAYALAHPDRTKTLAARAREKISTEFSLDTMIKKTREIYEEKSA</sequence>
<dbReference type="Pfam" id="PF00534">
    <property type="entry name" value="Glycos_transf_1"/>
    <property type="match status" value="1"/>
</dbReference>
<evidence type="ECO:0008006" key="5">
    <source>
        <dbReference type="Google" id="ProtNLM"/>
    </source>
</evidence>
<name>A0A2G9ZKB1_9BACT</name>
<evidence type="ECO:0000313" key="4">
    <source>
        <dbReference type="Proteomes" id="UP000230729"/>
    </source>
</evidence>
<dbReference type="EMBL" id="PCSD01000082">
    <property type="protein sequence ID" value="PIP33615.1"/>
    <property type="molecule type" value="Genomic_DNA"/>
</dbReference>
<proteinExistence type="predicted"/>
<evidence type="ECO:0000259" key="1">
    <source>
        <dbReference type="Pfam" id="PF00534"/>
    </source>
</evidence>
<dbReference type="Gene3D" id="3.40.50.2000">
    <property type="entry name" value="Glycogen Phosphorylase B"/>
    <property type="match status" value="2"/>
</dbReference>
<comment type="caution">
    <text evidence="3">The sequence shown here is derived from an EMBL/GenBank/DDBJ whole genome shotgun (WGS) entry which is preliminary data.</text>
</comment>
<dbReference type="InterPro" id="IPR001296">
    <property type="entry name" value="Glyco_trans_1"/>
</dbReference>
<organism evidence="3 4">
    <name type="scientific">Candidatus Falkowbacteria bacterium CG23_combo_of_CG06-09_8_20_14_all_49_15</name>
    <dbReference type="NCBI Taxonomy" id="1974572"/>
    <lineage>
        <taxon>Bacteria</taxon>
        <taxon>Candidatus Falkowiibacteriota</taxon>
    </lineage>
</organism>
<reference evidence="3 4" key="1">
    <citation type="submission" date="2017-09" db="EMBL/GenBank/DDBJ databases">
        <title>Depth-based differentiation of microbial function through sediment-hosted aquifers and enrichment of novel symbionts in the deep terrestrial subsurface.</title>
        <authorList>
            <person name="Probst A.J."/>
            <person name="Ladd B."/>
            <person name="Jarett J.K."/>
            <person name="Geller-Mcgrath D.E."/>
            <person name="Sieber C.M."/>
            <person name="Emerson J.B."/>
            <person name="Anantharaman K."/>
            <person name="Thomas B.C."/>
            <person name="Malmstrom R."/>
            <person name="Stieglmeier M."/>
            <person name="Klingl A."/>
            <person name="Woyke T."/>
            <person name="Ryan C.M."/>
            <person name="Banfield J.F."/>
        </authorList>
    </citation>
    <scope>NUCLEOTIDE SEQUENCE [LARGE SCALE GENOMIC DNA]</scope>
    <source>
        <strain evidence="3">CG23_combo_of_CG06-09_8_20_14_all_49_15</strain>
    </source>
</reference>
<evidence type="ECO:0000313" key="3">
    <source>
        <dbReference type="EMBL" id="PIP33615.1"/>
    </source>
</evidence>
<gene>
    <name evidence="3" type="ORF">COX22_03415</name>
</gene>
<dbReference type="GO" id="GO:0016757">
    <property type="term" value="F:glycosyltransferase activity"/>
    <property type="evidence" value="ECO:0007669"/>
    <property type="project" value="InterPro"/>
</dbReference>
<protein>
    <recommendedName>
        <fullName evidence="5">Glycosyltransferase family 1 protein</fullName>
    </recommendedName>
</protein>
<dbReference type="SUPFAM" id="SSF53756">
    <property type="entry name" value="UDP-Glycosyltransferase/glycogen phosphorylase"/>
    <property type="match status" value="1"/>
</dbReference>
<dbReference type="CDD" id="cd03808">
    <property type="entry name" value="GT4_CapM-like"/>
    <property type="match status" value="1"/>
</dbReference>
<dbReference type="AlphaFoldDB" id="A0A2G9ZKB1"/>
<dbReference type="Pfam" id="PF13439">
    <property type="entry name" value="Glyco_transf_4"/>
    <property type="match status" value="1"/>
</dbReference>
<dbReference type="InterPro" id="IPR028098">
    <property type="entry name" value="Glyco_trans_4-like_N"/>
</dbReference>
<dbReference type="Proteomes" id="UP000230729">
    <property type="component" value="Unassembled WGS sequence"/>
</dbReference>
<accession>A0A2G9ZKB1</accession>
<feature type="domain" description="Glycosyltransferase subfamily 4-like N-terminal" evidence="2">
    <location>
        <begin position="14"/>
        <end position="182"/>
    </location>
</feature>